<evidence type="ECO:0000256" key="1">
    <source>
        <dbReference type="ARBA" id="ARBA00023015"/>
    </source>
</evidence>
<evidence type="ECO:0000259" key="4">
    <source>
        <dbReference type="PROSITE" id="PS01124"/>
    </source>
</evidence>
<dbReference type="PANTHER" id="PTHR47894">
    <property type="entry name" value="HTH-TYPE TRANSCRIPTIONAL REGULATOR GADX"/>
    <property type="match status" value="1"/>
</dbReference>
<dbReference type="Gene3D" id="1.10.10.60">
    <property type="entry name" value="Homeodomain-like"/>
    <property type="match status" value="1"/>
</dbReference>
<dbReference type="PANTHER" id="PTHR47894:SF4">
    <property type="entry name" value="HTH-TYPE TRANSCRIPTIONAL REGULATOR GADX"/>
    <property type="match status" value="1"/>
</dbReference>
<keyword evidence="1" id="KW-0805">Transcription regulation</keyword>
<evidence type="ECO:0000313" key="5">
    <source>
        <dbReference type="EMBL" id="MDR7169731.1"/>
    </source>
</evidence>
<dbReference type="PROSITE" id="PS00041">
    <property type="entry name" value="HTH_ARAC_FAMILY_1"/>
    <property type="match status" value="1"/>
</dbReference>
<dbReference type="InterPro" id="IPR020449">
    <property type="entry name" value="Tscrpt_reg_AraC-type_HTH"/>
</dbReference>
<organism evidence="5 6">
    <name type="scientific">Nocardia kruczakiae</name>
    <dbReference type="NCBI Taxonomy" id="261477"/>
    <lineage>
        <taxon>Bacteria</taxon>
        <taxon>Bacillati</taxon>
        <taxon>Actinomycetota</taxon>
        <taxon>Actinomycetes</taxon>
        <taxon>Mycobacteriales</taxon>
        <taxon>Nocardiaceae</taxon>
        <taxon>Nocardia</taxon>
    </lineage>
</organism>
<keyword evidence="6" id="KW-1185">Reference proteome</keyword>
<comment type="caution">
    <text evidence="5">The sequence shown here is derived from an EMBL/GenBank/DDBJ whole genome shotgun (WGS) entry which is preliminary data.</text>
</comment>
<feature type="domain" description="HTH araC/xylS-type" evidence="4">
    <location>
        <begin position="242"/>
        <end position="340"/>
    </location>
</feature>
<proteinExistence type="predicted"/>
<dbReference type="SMART" id="SM00342">
    <property type="entry name" value="HTH_ARAC"/>
    <property type="match status" value="1"/>
</dbReference>
<gene>
    <name evidence="5" type="ORF">J2W56_003475</name>
</gene>
<evidence type="ECO:0000256" key="2">
    <source>
        <dbReference type="ARBA" id="ARBA00023125"/>
    </source>
</evidence>
<keyword evidence="2" id="KW-0238">DNA-binding</keyword>
<sequence length="353" mass="39437">MRTIWDSEALMKPLARYAALNDYVDLGQSLGLDPARLIREAGLDPAGLSLQDRWVPAAAVTELLERSAAESGRQDFGLLLAERRRLSNLGPLSLVIREEPDVRSALELMVRHQHTYNESLHIRLTERNGIAHVRLSLDIGEHRSTRQATELAMGAMQGILRAFLGAAWQPAETTFTHSAPRDRSTHLRLFGSQLRFEHEFSGITLYTSDLDTPNPMSDPLLRPYTQQLLGAVDTAHETAMRDRVQELVEMLLPTGRCSADQIARSLGVDRRTVHRRLADEGHTYSEIVNTTRLDLARRVVGNQGRSLTEIADMLGFSSPASFTRWFRSHHGCSPSQWRRAASKNSGESGDTAQ</sequence>
<dbReference type="Pfam" id="PF12625">
    <property type="entry name" value="Arabinose_bd"/>
    <property type="match status" value="1"/>
</dbReference>
<evidence type="ECO:0000256" key="3">
    <source>
        <dbReference type="ARBA" id="ARBA00023163"/>
    </source>
</evidence>
<name>A0ABU1XGS0_9NOCA</name>
<reference evidence="5 6" key="1">
    <citation type="submission" date="2023-07" db="EMBL/GenBank/DDBJ databases">
        <title>Sorghum-associated microbial communities from plants grown in Nebraska, USA.</title>
        <authorList>
            <person name="Schachtman D."/>
        </authorList>
    </citation>
    <scope>NUCLEOTIDE SEQUENCE [LARGE SCALE GENOMIC DNA]</scope>
    <source>
        <strain evidence="5 6">4272</strain>
    </source>
</reference>
<dbReference type="PRINTS" id="PR00032">
    <property type="entry name" value="HTHARAC"/>
</dbReference>
<dbReference type="InterPro" id="IPR018062">
    <property type="entry name" value="HTH_AraC-typ_CS"/>
</dbReference>
<dbReference type="InterPro" id="IPR018060">
    <property type="entry name" value="HTH_AraC"/>
</dbReference>
<accession>A0ABU1XGS0</accession>
<dbReference type="InterPro" id="IPR032687">
    <property type="entry name" value="AraC-type_N"/>
</dbReference>
<dbReference type="Pfam" id="PF12833">
    <property type="entry name" value="HTH_18"/>
    <property type="match status" value="1"/>
</dbReference>
<dbReference type="Proteomes" id="UP001251217">
    <property type="component" value="Unassembled WGS sequence"/>
</dbReference>
<dbReference type="InterPro" id="IPR009057">
    <property type="entry name" value="Homeodomain-like_sf"/>
</dbReference>
<keyword evidence="3" id="KW-0804">Transcription</keyword>
<dbReference type="PROSITE" id="PS01124">
    <property type="entry name" value="HTH_ARAC_FAMILY_2"/>
    <property type="match status" value="1"/>
</dbReference>
<dbReference type="EMBL" id="JAVDWW010000005">
    <property type="protein sequence ID" value="MDR7169731.1"/>
    <property type="molecule type" value="Genomic_DNA"/>
</dbReference>
<protein>
    <submittedName>
        <fullName evidence="5">AraC-like DNA-binding protein</fullName>
    </submittedName>
</protein>
<dbReference type="SUPFAM" id="SSF46689">
    <property type="entry name" value="Homeodomain-like"/>
    <property type="match status" value="1"/>
</dbReference>
<evidence type="ECO:0000313" key="6">
    <source>
        <dbReference type="Proteomes" id="UP001251217"/>
    </source>
</evidence>